<dbReference type="CDD" id="cd22958">
    <property type="entry name" value="DD_DPY30_SDC1-like"/>
    <property type="match status" value="1"/>
</dbReference>
<dbReference type="PROSITE" id="PS51374">
    <property type="entry name" value="NDPK_LIKE"/>
    <property type="match status" value="1"/>
</dbReference>
<keyword evidence="5" id="KW-1185">Reference proteome</keyword>
<protein>
    <submittedName>
        <fullName evidence="4">CLUMA_CG007129, isoform A</fullName>
    </submittedName>
</protein>
<feature type="domain" description="Nucleoside diphosphate kinase-like" evidence="3">
    <location>
        <begin position="6"/>
        <end position="146"/>
    </location>
</feature>
<evidence type="ECO:0000259" key="3">
    <source>
        <dbReference type="SMART" id="SM00562"/>
    </source>
</evidence>
<dbReference type="OrthoDB" id="417678at2759"/>
<comment type="similarity">
    <text evidence="1 2">Belongs to the NDK family.</text>
</comment>
<dbReference type="GO" id="GO:1902176">
    <property type="term" value="P:negative regulation of oxidative stress-induced intrinsic apoptotic signaling pathway"/>
    <property type="evidence" value="ECO:0007669"/>
    <property type="project" value="TreeGrafter"/>
</dbReference>
<evidence type="ECO:0000313" key="4">
    <source>
        <dbReference type="EMBL" id="CRK93596.1"/>
    </source>
</evidence>
<dbReference type="SMART" id="SM00562">
    <property type="entry name" value="NDK"/>
    <property type="match status" value="1"/>
</dbReference>
<evidence type="ECO:0000313" key="5">
    <source>
        <dbReference type="Proteomes" id="UP000183832"/>
    </source>
</evidence>
<comment type="caution">
    <text evidence="2">Lacks conserved residue(s) required for the propagation of feature annotation.</text>
</comment>
<dbReference type="GO" id="GO:0003341">
    <property type="term" value="P:cilium movement"/>
    <property type="evidence" value="ECO:0007669"/>
    <property type="project" value="TreeGrafter"/>
</dbReference>
<dbReference type="SUPFAM" id="SSF54919">
    <property type="entry name" value="Nucleoside diphosphate kinase, NDK"/>
    <property type="match status" value="1"/>
</dbReference>
<dbReference type="Gene3D" id="3.30.70.141">
    <property type="entry name" value="Nucleoside diphosphate kinase-like domain"/>
    <property type="match status" value="1"/>
</dbReference>
<dbReference type="InterPro" id="IPR007858">
    <property type="entry name" value="Dpy-30_motif"/>
</dbReference>
<organism evidence="4 5">
    <name type="scientific">Clunio marinus</name>
    <dbReference type="NCBI Taxonomy" id="568069"/>
    <lineage>
        <taxon>Eukaryota</taxon>
        <taxon>Metazoa</taxon>
        <taxon>Ecdysozoa</taxon>
        <taxon>Arthropoda</taxon>
        <taxon>Hexapoda</taxon>
        <taxon>Insecta</taxon>
        <taxon>Pterygota</taxon>
        <taxon>Neoptera</taxon>
        <taxon>Endopterygota</taxon>
        <taxon>Diptera</taxon>
        <taxon>Nematocera</taxon>
        <taxon>Chironomoidea</taxon>
        <taxon>Chironomidae</taxon>
        <taxon>Clunio</taxon>
    </lineage>
</organism>
<evidence type="ECO:0000256" key="1">
    <source>
        <dbReference type="ARBA" id="ARBA00008142"/>
    </source>
</evidence>
<dbReference type="PANTHER" id="PTHR46161:SF1">
    <property type="entry name" value="NUCLEOSIDE DIPHOSPHATE KINASE HOMOLOG 5"/>
    <property type="match status" value="1"/>
</dbReference>
<gene>
    <name evidence="4" type="ORF">CLUMA_CG007129</name>
</gene>
<dbReference type="Pfam" id="PF05186">
    <property type="entry name" value="Dpy-30"/>
    <property type="match status" value="1"/>
</dbReference>
<dbReference type="GO" id="GO:0005929">
    <property type="term" value="C:cilium"/>
    <property type="evidence" value="ECO:0007669"/>
    <property type="project" value="TreeGrafter"/>
</dbReference>
<dbReference type="EMBL" id="CVRI01000037">
    <property type="protein sequence ID" value="CRK93596.1"/>
    <property type="molecule type" value="Genomic_DNA"/>
</dbReference>
<dbReference type="AlphaFoldDB" id="A0A1J1I1X9"/>
<dbReference type="STRING" id="568069.A0A1J1I1X9"/>
<sequence length="210" mass="24339">MSLLDLEYTLALIKPHAIHHRAEILEKIKSAGFHVLQERCVKLTNDELTRFKCNRLDEDRFFTTKLDGSQSGTFIALCLCRTKAVELWQRLMGPENCSVARKTTPESLRAIYGDVNNETLNALDGSRNSDDVRSDLQFFFPNIIHEPILSEMERINAYLNFVIYKPLIEALYEMIKIRPDDPILWLANFMLERNKIKSSIQEMKIRTSST</sequence>
<dbReference type="PANTHER" id="PTHR46161">
    <property type="entry name" value="NUCLEOSIDE DIPHOSPHATE KINASE"/>
    <property type="match status" value="1"/>
</dbReference>
<dbReference type="Pfam" id="PF00334">
    <property type="entry name" value="NDK"/>
    <property type="match status" value="1"/>
</dbReference>
<dbReference type="InterPro" id="IPR036850">
    <property type="entry name" value="NDK-like_dom_sf"/>
</dbReference>
<proteinExistence type="inferred from homology"/>
<name>A0A1J1I1X9_9DIPT</name>
<accession>A0A1J1I1X9</accession>
<evidence type="ECO:0000256" key="2">
    <source>
        <dbReference type="PROSITE-ProRule" id="PRU00706"/>
    </source>
</evidence>
<dbReference type="Proteomes" id="UP000183832">
    <property type="component" value="Unassembled WGS sequence"/>
</dbReference>
<dbReference type="InterPro" id="IPR034907">
    <property type="entry name" value="NDK-like_dom"/>
</dbReference>
<reference evidence="4 5" key="1">
    <citation type="submission" date="2015-04" db="EMBL/GenBank/DDBJ databases">
        <authorList>
            <person name="Syromyatnikov M.Y."/>
            <person name="Popov V.N."/>
        </authorList>
    </citation>
    <scope>NUCLEOTIDE SEQUENCE [LARGE SCALE GENOMIC DNA]</scope>
</reference>
<dbReference type="Gene3D" id="1.20.890.10">
    <property type="entry name" value="cAMP-dependent protein kinase regulatory subunit, dimerization-anchoring domain"/>
    <property type="match status" value="1"/>
</dbReference>